<organism evidence="1 2">
    <name type="scientific">Kordia periserrulae</name>
    <dbReference type="NCBI Taxonomy" id="701523"/>
    <lineage>
        <taxon>Bacteria</taxon>
        <taxon>Pseudomonadati</taxon>
        <taxon>Bacteroidota</taxon>
        <taxon>Flavobacteriia</taxon>
        <taxon>Flavobacteriales</taxon>
        <taxon>Flavobacteriaceae</taxon>
        <taxon>Kordia</taxon>
    </lineage>
</organism>
<dbReference type="OrthoDB" id="1376323at2"/>
<proteinExistence type="predicted"/>
<reference evidence="1 2" key="1">
    <citation type="submission" date="2018-04" db="EMBL/GenBank/DDBJ databases">
        <title>Genomic Encyclopedia of Archaeal and Bacterial Type Strains, Phase II (KMG-II): from individual species to whole genera.</title>
        <authorList>
            <person name="Goeker M."/>
        </authorList>
    </citation>
    <scope>NUCLEOTIDE SEQUENCE [LARGE SCALE GENOMIC DNA]</scope>
    <source>
        <strain evidence="1 2">DSM 25731</strain>
    </source>
</reference>
<protein>
    <submittedName>
        <fullName evidence="1">Uncharacterized protein</fullName>
    </submittedName>
</protein>
<gene>
    <name evidence="1" type="ORF">C8N46_101717</name>
</gene>
<sequence length="204" mass="23375">MSQLNFGVFNDFWDKNPNHLPFLSLHYLPNISEGWGLYQSIEKLDVIIEENDLSGIIEGIKLLLKSENWRPHLVASLAILKIKKDEQIKLKSLLWERIRKGSWVSPQILVILSIIDIDFKKIAKEIYENGFQIVYSKMSSVEHHSARGPAGLHVDNQKVIASVEYLLHGTINDSFENDCGGSITKSWKKNLMDLIENNKFTIKS</sequence>
<dbReference type="RefSeq" id="WP_108113450.1">
    <property type="nucleotide sequence ID" value="NZ_QBKT01000001.1"/>
</dbReference>
<accession>A0A2T6C727</accession>
<keyword evidence="2" id="KW-1185">Reference proteome</keyword>
<comment type="caution">
    <text evidence="1">The sequence shown here is derived from an EMBL/GenBank/DDBJ whole genome shotgun (WGS) entry which is preliminary data.</text>
</comment>
<name>A0A2T6C727_9FLAO</name>
<dbReference type="AlphaFoldDB" id="A0A2T6C727"/>
<dbReference type="EMBL" id="QBKT01000001">
    <property type="protein sequence ID" value="PTX64107.1"/>
    <property type="molecule type" value="Genomic_DNA"/>
</dbReference>
<evidence type="ECO:0000313" key="1">
    <source>
        <dbReference type="EMBL" id="PTX64107.1"/>
    </source>
</evidence>
<evidence type="ECO:0000313" key="2">
    <source>
        <dbReference type="Proteomes" id="UP000244090"/>
    </source>
</evidence>
<dbReference type="Proteomes" id="UP000244090">
    <property type="component" value="Unassembled WGS sequence"/>
</dbReference>